<accession>A0A3G2KD18</accession>
<protein>
    <submittedName>
        <fullName evidence="1">Head-to-tail adaptor</fullName>
    </submittedName>
</protein>
<sequence length="114" mass="12513">MAKKLEVEDVAKWLDKKNGGVGDTWLPMIVKATNALVDSMPDKPMTTNPDTGLAEWSDTTWFGALMLAARLYNRRNSPNGVEALSEGGATYVARYDPDIARMLNLDSLQTPRVG</sequence>
<dbReference type="EMBL" id="MH834594">
    <property type="protein sequence ID" value="AYN56795.1"/>
    <property type="molecule type" value="Genomic_DNA"/>
</dbReference>
<dbReference type="Proteomes" id="UP000268902">
    <property type="component" value="Segment"/>
</dbReference>
<dbReference type="KEGG" id="vg:77924912"/>
<evidence type="ECO:0000313" key="2">
    <source>
        <dbReference type="Proteomes" id="UP000268902"/>
    </source>
</evidence>
<keyword evidence="2" id="KW-1185">Reference proteome</keyword>
<reference evidence="1 2" key="1">
    <citation type="submission" date="2018-09" db="EMBL/GenBank/DDBJ databases">
        <authorList>
            <person name="Fryberger R.B."/>
            <person name="Stoner T.H."/>
            <person name="Garlena R.A."/>
            <person name="Russell D.A."/>
            <person name="Pope W.H."/>
            <person name="Jacobs-Sera D."/>
            <person name="Hatfull G.F."/>
        </authorList>
    </citation>
    <scope>NUCLEOTIDE SEQUENCE [LARGE SCALE GENOMIC DNA]</scope>
</reference>
<evidence type="ECO:0000313" key="1">
    <source>
        <dbReference type="EMBL" id="AYN56795.1"/>
    </source>
</evidence>
<name>A0A3G2KD18_9CAUD</name>
<organism evidence="1 2">
    <name type="scientific">Arthrobacter phage Adaia</name>
    <dbReference type="NCBI Taxonomy" id="2419945"/>
    <lineage>
        <taxon>Viruses</taxon>
        <taxon>Duplodnaviria</taxon>
        <taxon>Heunggongvirae</taxon>
        <taxon>Uroviricota</taxon>
        <taxon>Caudoviricetes</taxon>
        <taxon>Adaiavirus</taxon>
        <taxon>Adaiavirus adaia</taxon>
    </lineage>
</organism>
<proteinExistence type="predicted"/>
<gene>
    <name evidence="1" type="primary">6</name>
    <name evidence="1" type="ORF">PBI_ADAIA_6</name>
</gene>
<dbReference type="GeneID" id="77924912"/>
<dbReference type="RefSeq" id="YP_010649362.1">
    <property type="nucleotide sequence ID" value="NC_070766.1"/>
</dbReference>